<name>A0A9D3YR83_DREPO</name>
<accession>A0A9D3YR83</accession>
<gene>
    <name evidence="1" type="ORF">DPMN_080624</name>
</gene>
<reference evidence="1" key="2">
    <citation type="submission" date="2020-11" db="EMBL/GenBank/DDBJ databases">
        <authorList>
            <person name="McCartney M.A."/>
            <person name="Auch B."/>
            <person name="Kono T."/>
            <person name="Mallez S."/>
            <person name="Becker A."/>
            <person name="Gohl D.M."/>
            <person name="Silverstein K.A.T."/>
            <person name="Koren S."/>
            <person name="Bechman K.B."/>
            <person name="Herman A."/>
            <person name="Abrahante J.E."/>
            <person name="Garbe J."/>
        </authorList>
    </citation>
    <scope>NUCLEOTIDE SEQUENCE</scope>
    <source>
        <strain evidence="1">Duluth1</strain>
        <tissue evidence="1">Whole animal</tissue>
    </source>
</reference>
<comment type="caution">
    <text evidence="1">The sequence shown here is derived from an EMBL/GenBank/DDBJ whole genome shotgun (WGS) entry which is preliminary data.</text>
</comment>
<keyword evidence="2" id="KW-1185">Reference proteome</keyword>
<organism evidence="1 2">
    <name type="scientific">Dreissena polymorpha</name>
    <name type="common">Zebra mussel</name>
    <name type="synonym">Mytilus polymorpha</name>
    <dbReference type="NCBI Taxonomy" id="45954"/>
    <lineage>
        <taxon>Eukaryota</taxon>
        <taxon>Metazoa</taxon>
        <taxon>Spiralia</taxon>
        <taxon>Lophotrochozoa</taxon>
        <taxon>Mollusca</taxon>
        <taxon>Bivalvia</taxon>
        <taxon>Autobranchia</taxon>
        <taxon>Heteroconchia</taxon>
        <taxon>Euheterodonta</taxon>
        <taxon>Imparidentia</taxon>
        <taxon>Neoheterodontei</taxon>
        <taxon>Myida</taxon>
        <taxon>Dreissenoidea</taxon>
        <taxon>Dreissenidae</taxon>
        <taxon>Dreissena</taxon>
    </lineage>
</organism>
<reference evidence="1" key="1">
    <citation type="journal article" date="2019" name="bioRxiv">
        <title>The Genome of the Zebra Mussel, Dreissena polymorpha: A Resource for Invasive Species Research.</title>
        <authorList>
            <person name="McCartney M.A."/>
            <person name="Auch B."/>
            <person name="Kono T."/>
            <person name="Mallez S."/>
            <person name="Zhang Y."/>
            <person name="Obille A."/>
            <person name="Becker A."/>
            <person name="Abrahante J.E."/>
            <person name="Garbe J."/>
            <person name="Badalamenti J.P."/>
            <person name="Herman A."/>
            <person name="Mangelson H."/>
            <person name="Liachko I."/>
            <person name="Sullivan S."/>
            <person name="Sone E.D."/>
            <person name="Koren S."/>
            <person name="Silverstein K.A.T."/>
            <person name="Beckman K.B."/>
            <person name="Gohl D.M."/>
        </authorList>
    </citation>
    <scope>NUCLEOTIDE SEQUENCE</scope>
    <source>
        <strain evidence="1">Duluth1</strain>
        <tissue evidence="1">Whole animal</tissue>
    </source>
</reference>
<evidence type="ECO:0000313" key="2">
    <source>
        <dbReference type="Proteomes" id="UP000828390"/>
    </source>
</evidence>
<dbReference type="AlphaFoldDB" id="A0A9D3YR83"/>
<protein>
    <submittedName>
        <fullName evidence="1">Uncharacterized protein</fullName>
    </submittedName>
</protein>
<dbReference type="Proteomes" id="UP000828390">
    <property type="component" value="Unassembled WGS sequence"/>
</dbReference>
<dbReference type="EMBL" id="JAIWYP010000015">
    <property type="protein sequence ID" value="KAH3705547.1"/>
    <property type="molecule type" value="Genomic_DNA"/>
</dbReference>
<sequence length="98" mass="11031">MAGGESNLYIMDCTGGWLVERVTCISWTALVDGWCRELLVYHGLHWWMAGGESNLYIMDCTGGWLVERVTCISWTALVDGWCVKSNLYIMDCTGGWLV</sequence>
<proteinExistence type="predicted"/>
<evidence type="ECO:0000313" key="1">
    <source>
        <dbReference type="EMBL" id="KAH3705547.1"/>
    </source>
</evidence>